<evidence type="ECO:0000259" key="8">
    <source>
        <dbReference type="PROSITE" id="PS50237"/>
    </source>
</evidence>
<dbReference type="InterPro" id="IPR035983">
    <property type="entry name" value="Hect_E3_ubiquitin_ligase"/>
</dbReference>
<dbReference type="Pfam" id="PF00632">
    <property type="entry name" value="HECT"/>
    <property type="match status" value="1"/>
</dbReference>
<sequence>AFVGELEEAVASGSLEASLAEWLAVDVDASLALIAESTRSIDGDSGDSGNSGGNDQISAWTTIAVIIAGTLLVFAGLAVVVVRRKLQSSIQLRHTLADLVIDCDSTDDESAAESSFRAVVENRLFDWEEFRVTWDTRDGFVRRVGFHAVKLVPASEGVSCGDATSQLRGDLELAAERDFDDRLAAFRLSVDGLRVEWTVGRVEFCVDRSKLIGDAYNALGSLPAECWRRPFFVTFAGEVGLDAGGCSREFFRLVTDELFDVKYGLFKYATDYAYQLADDVDSIVAFDGDVRNRDAQFVFVGRLLGKTLLESHVIHPHLAVPLLKHIVSEPVDLDDLQHVDVEYWKSLMELASMPSDILESLSLTFAVATDVFGCKMEKNLVPGGADIPVTSDNLPDLLELRLKERLCDVHAMGLASFLRGIYDIIPPASLMLLSANDLDTVLCGDHDISVQAWRNSCRYGGDFKHVKEDHPIVRHFWDILETWDNDKKARLLRWATGASSLPAQGFDYLQGRDGIIRHFALTSVPLDRAIYPRAHTCFNRIDLPLYKSKAELEAALDFVLSSDELQCVFTMD</sequence>
<dbReference type="AlphaFoldDB" id="A0AAD7U7M9"/>
<evidence type="ECO:0000256" key="3">
    <source>
        <dbReference type="ARBA" id="ARBA00012485"/>
    </source>
</evidence>
<dbReference type="InterPro" id="IPR000569">
    <property type="entry name" value="HECT_dom"/>
</dbReference>
<evidence type="ECO:0000313" key="9">
    <source>
        <dbReference type="EMBL" id="KAJ8599795.1"/>
    </source>
</evidence>
<dbReference type="SUPFAM" id="SSF56204">
    <property type="entry name" value="Hect, E3 ligase catalytic domain"/>
    <property type="match status" value="1"/>
</dbReference>
<keyword evidence="7" id="KW-1133">Transmembrane helix</keyword>
<evidence type="ECO:0000256" key="2">
    <source>
        <dbReference type="ARBA" id="ARBA00004906"/>
    </source>
</evidence>
<evidence type="ECO:0000256" key="1">
    <source>
        <dbReference type="ARBA" id="ARBA00000885"/>
    </source>
</evidence>
<feature type="transmembrane region" description="Helical" evidence="7">
    <location>
        <begin position="57"/>
        <end position="82"/>
    </location>
</feature>
<dbReference type="GO" id="GO:0061630">
    <property type="term" value="F:ubiquitin protein ligase activity"/>
    <property type="evidence" value="ECO:0007669"/>
    <property type="project" value="UniProtKB-EC"/>
</dbReference>
<dbReference type="EMBL" id="JAQMWT010000544">
    <property type="protein sequence ID" value="KAJ8599795.1"/>
    <property type="molecule type" value="Genomic_DNA"/>
</dbReference>
<proteinExistence type="predicted"/>
<reference evidence="9" key="1">
    <citation type="submission" date="2023-01" db="EMBL/GenBank/DDBJ databases">
        <title>Metagenome sequencing of chrysophaentin producing Chrysophaeum taylorii.</title>
        <authorList>
            <person name="Davison J."/>
            <person name="Bewley C."/>
        </authorList>
    </citation>
    <scope>NUCLEOTIDE SEQUENCE</scope>
    <source>
        <strain evidence="9">NIES-1699</strain>
    </source>
</reference>
<dbReference type="GO" id="GO:0016567">
    <property type="term" value="P:protein ubiquitination"/>
    <property type="evidence" value="ECO:0007669"/>
    <property type="project" value="TreeGrafter"/>
</dbReference>
<keyword evidence="10" id="KW-1185">Reference proteome</keyword>
<comment type="catalytic activity">
    <reaction evidence="1">
        <text>S-ubiquitinyl-[E2 ubiquitin-conjugating enzyme]-L-cysteine + [acceptor protein]-L-lysine = [E2 ubiquitin-conjugating enzyme]-L-cysteine + N(6)-ubiquitinyl-[acceptor protein]-L-lysine.</text>
        <dbReference type="EC" id="2.3.2.26"/>
    </reaction>
</comment>
<dbReference type="PANTHER" id="PTHR11254:SF440">
    <property type="entry name" value="E3 UBIQUITIN-PROTEIN LIGASE NEDD-4"/>
    <property type="match status" value="1"/>
</dbReference>
<gene>
    <name evidence="9" type="ORF">CTAYLR_004017</name>
</gene>
<comment type="caution">
    <text evidence="9">The sequence shown here is derived from an EMBL/GenBank/DDBJ whole genome shotgun (WGS) entry which is preliminary data.</text>
</comment>
<dbReference type="GO" id="GO:0005737">
    <property type="term" value="C:cytoplasm"/>
    <property type="evidence" value="ECO:0007669"/>
    <property type="project" value="TreeGrafter"/>
</dbReference>
<dbReference type="InterPro" id="IPR050409">
    <property type="entry name" value="E3_ubiq-protein_ligase"/>
</dbReference>
<feature type="non-terminal residue" evidence="9">
    <location>
        <position position="1"/>
    </location>
</feature>
<dbReference type="SMART" id="SM00119">
    <property type="entry name" value="HECTc"/>
    <property type="match status" value="1"/>
</dbReference>
<dbReference type="PANTHER" id="PTHR11254">
    <property type="entry name" value="HECT DOMAIN UBIQUITIN-PROTEIN LIGASE"/>
    <property type="match status" value="1"/>
</dbReference>
<feature type="active site" description="Glycyl thioester intermediate" evidence="6">
    <location>
        <position position="537"/>
    </location>
</feature>
<dbReference type="EC" id="2.3.2.26" evidence="3"/>
<evidence type="ECO:0000256" key="4">
    <source>
        <dbReference type="ARBA" id="ARBA00022679"/>
    </source>
</evidence>
<dbReference type="PROSITE" id="PS50237">
    <property type="entry name" value="HECT"/>
    <property type="match status" value="1"/>
</dbReference>
<dbReference type="Proteomes" id="UP001230188">
    <property type="component" value="Unassembled WGS sequence"/>
</dbReference>
<organism evidence="9 10">
    <name type="scientific">Chrysophaeum taylorii</name>
    <dbReference type="NCBI Taxonomy" id="2483200"/>
    <lineage>
        <taxon>Eukaryota</taxon>
        <taxon>Sar</taxon>
        <taxon>Stramenopiles</taxon>
        <taxon>Ochrophyta</taxon>
        <taxon>Pelagophyceae</taxon>
        <taxon>Pelagomonadales</taxon>
        <taxon>Pelagomonadaceae</taxon>
        <taxon>Chrysophaeum</taxon>
    </lineage>
</organism>
<name>A0AAD7U7M9_9STRA</name>
<keyword evidence="7" id="KW-0472">Membrane</keyword>
<keyword evidence="5 6" id="KW-0833">Ubl conjugation pathway</keyword>
<evidence type="ECO:0000313" key="10">
    <source>
        <dbReference type="Proteomes" id="UP001230188"/>
    </source>
</evidence>
<dbReference type="Gene3D" id="3.30.2160.10">
    <property type="entry name" value="Hect, E3 ligase catalytic domain"/>
    <property type="match status" value="1"/>
</dbReference>
<evidence type="ECO:0000256" key="6">
    <source>
        <dbReference type="PROSITE-ProRule" id="PRU00104"/>
    </source>
</evidence>
<keyword evidence="7" id="KW-0812">Transmembrane</keyword>
<dbReference type="GO" id="GO:0006511">
    <property type="term" value="P:ubiquitin-dependent protein catabolic process"/>
    <property type="evidence" value="ECO:0007669"/>
    <property type="project" value="TreeGrafter"/>
</dbReference>
<protein>
    <recommendedName>
        <fullName evidence="3">HECT-type E3 ubiquitin transferase</fullName>
        <ecNumber evidence="3">2.3.2.26</ecNumber>
    </recommendedName>
</protein>
<accession>A0AAD7U7M9</accession>
<evidence type="ECO:0000256" key="7">
    <source>
        <dbReference type="SAM" id="Phobius"/>
    </source>
</evidence>
<dbReference type="Gene3D" id="3.90.1750.10">
    <property type="entry name" value="Hect, E3 ligase catalytic domains"/>
    <property type="match status" value="1"/>
</dbReference>
<evidence type="ECO:0000256" key="5">
    <source>
        <dbReference type="ARBA" id="ARBA00022786"/>
    </source>
</evidence>
<dbReference type="Gene3D" id="3.30.2410.10">
    <property type="entry name" value="Hect, E3 ligase catalytic domain"/>
    <property type="match status" value="1"/>
</dbReference>
<keyword evidence="4" id="KW-0808">Transferase</keyword>
<feature type="domain" description="HECT" evidence="8">
    <location>
        <begin position="228"/>
        <end position="572"/>
    </location>
</feature>
<comment type="pathway">
    <text evidence="2">Protein modification; protein ubiquitination.</text>
</comment>